<keyword evidence="1" id="KW-0472">Membrane</keyword>
<dbReference type="InterPro" id="IPR041268">
    <property type="entry name" value="HU-CCDC81_bac_2"/>
</dbReference>
<dbReference type="GO" id="GO:0051301">
    <property type="term" value="P:cell division"/>
    <property type="evidence" value="ECO:0007669"/>
    <property type="project" value="UniProtKB-KW"/>
</dbReference>
<dbReference type="Proteomes" id="UP000004295">
    <property type="component" value="Unassembled WGS sequence"/>
</dbReference>
<dbReference type="SUPFAM" id="SSF110997">
    <property type="entry name" value="Sporulation related repeat"/>
    <property type="match status" value="1"/>
</dbReference>
<keyword evidence="3" id="KW-0132">Cell division</keyword>
<keyword evidence="1" id="KW-0812">Transmembrane</keyword>
<organism evidence="3 4">
    <name type="scientific">Porphyromonas endodontalis (strain ATCC 35406 / DSM 24491 / JCM 8526 / CCUG 16442 / BCRC 14492 / NCTC 13058 / HG 370)</name>
    <name type="common">Bacteroides endodontalis</name>
    <dbReference type="NCBI Taxonomy" id="553175"/>
    <lineage>
        <taxon>Bacteria</taxon>
        <taxon>Pseudomonadati</taxon>
        <taxon>Bacteroidota</taxon>
        <taxon>Bacteroidia</taxon>
        <taxon>Bacteroidales</taxon>
        <taxon>Porphyromonadaceae</taxon>
        <taxon>Porphyromonas</taxon>
    </lineage>
</organism>
<dbReference type="Pfam" id="PF05036">
    <property type="entry name" value="SPOR"/>
    <property type="match status" value="1"/>
</dbReference>
<name>C3JBI4_POREA</name>
<keyword evidence="4" id="KW-1185">Reference proteome</keyword>
<dbReference type="RefSeq" id="WP_004334058.1">
    <property type="nucleotide sequence ID" value="NZ_ACNN01000026.1"/>
</dbReference>
<dbReference type="Pfam" id="PF18175">
    <property type="entry name" value="HU-CCDC81_bac_2"/>
    <property type="match status" value="1"/>
</dbReference>
<sequence>MYRLVSHLDKLLALHDCVIIPSLGAIIKEYVPAHYSDAEYMVYPMEECFHFNGELRERDGLLDDLYAKSYHVSMRRARNLVDTDVEELRRDMIRLGGILIGHVGRLMIGADGKMDFQPERNRLPLGYGEAYGLSTYTLPRLSEKTLTSLAIEEAKPLVEELDATTEKADPLQQKSDAKYLHFRVSRRVVGWAAAAAVLLVCLLPVTTHPVQEYFSASFVPTETQQTSIFPGEKTLQQGEISTETTCKEENSQAESEELSPSSLGDYYVIIGSFRTEAKVNEYLEAHRDSAFAASMGAVKKGKNRLIYAKRFTSSDEAESYLATLRKSGTEYSEAWLLHYCE</sequence>
<dbReference type="eggNOG" id="COG3087">
    <property type="taxonomic scope" value="Bacteria"/>
</dbReference>
<dbReference type="InterPro" id="IPR040495">
    <property type="entry name" value="HU-CCDC81_bac_1"/>
</dbReference>
<evidence type="ECO:0000313" key="3">
    <source>
        <dbReference type="EMBL" id="EEN82306.1"/>
    </source>
</evidence>
<dbReference type="AlphaFoldDB" id="C3JBI4"/>
<protein>
    <submittedName>
        <fullName evidence="3">Sporulation and cell division repeat protein</fullName>
    </submittedName>
</protein>
<evidence type="ECO:0000256" key="1">
    <source>
        <dbReference type="SAM" id="Phobius"/>
    </source>
</evidence>
<accession>C3JBI4</accession>
<dbReference type="Pfam" id="PF18174">
    <property type="entry name" value="HU-CCDC81_bac_1"/>
    <property type="match status" value="1"/>
</dbReference>
<dbReference type="STRING" id="553175.POREN0001_1718"/>
<dbReference type="PROSITE" id="PS51724">
    <property type="entry name" value="SPOR"/>
    <property type="match status" value="1"/>
</dbReference>
<reference evidence="3 4" key="1">
    <citation type="submission" date="2009-04" db="EMBL/GenBank/DDBJ databases">
        <authorList>
            <person name="Sebastian Y."/>
            <person name="Madupu R."/>
            <person name="Durkin A.S."/>
            <person name="Torralba M."/>
            <person name="Methe B."/>
            <person name="Sutton G.G."/>
            <person name="Strausberg R.L."/>
            <person name="Nelson K.E."/>
        </authorList>
    </citation>
    <scope>NUCLEOTIDE SEQUENCE [LARGE SCALE GENOMIC DNA]</scope>
    <source>
        <strain evidence="4">ATCC 35406 / BCRC 14492 / JCM 8526 / NCTC 13058 / HG 370</strain>
    </source>
</reference>
<gene>
    <name evidence="3" type="ORF">POREN0001_1718</name>
</gene>
<keyword evidence="3" id="KW-0131">Cell cycle</keyword>
<dbReference type="EMBL" id="ACNN01000026">
    <property type="protein sequence ID" value="EEN82306.1"/>
    <property type="molecule type" value="Genomic_DNA"/>
</dbReference>
<dbReference type="InterPro" id="IPR036680">
    <property type="entry name" value="SPOR-like_sf"/>
</dbReference>
<evidence type="ECO:0000259" key="2">
    <source>
        <dbReference type="PROSITE" id="PS51724"/>
    </source>
</evidence>
<keyword evidence="1" id="KW-1133">Transmembrane helix</keyword>
<feature type="transmembrane region" description="Helical" evidence="1">
    <location>
        <begin position="188"/>
        <end position="205"/>
    </location>
</feature>
<evidence type="ECO:0000313" key="4">
    <source>
        <dbReference type="Proteomes" id="UP000004295"/>
    </source>
</evidence>
<dbReference type="GeneID" id="93366078"/>
<feature type="domain" description="SPOR" evidence="2">
    <location>
        <begin position="260"/>
        <end position="338"/>
    </location>
</feature>
<proteinExistence type="predicted"/>
<dbReference type="Gene3D" id="3.30.70.1070">
    <property type="entry name" value="Sporulation related repeat"/>
    <property type="match status" value="1"/>
</dbReference>
<comment type="caution">
    <text evidence="3">The sequence shown here is derived from an EMBL/GenBank/DDBJ whole genome shotgun (WGS) entry which is preliminary data.</text>
</comment>
<dbReference type="GO" id="GO:0042834">
    <property type="term" value="F:peptidoglycan binding"/>
    <property type="evidence" value="ECO:0007669"/>
    <property type="project" value="InterPro"/>
</dbReference>
<dbReference type="InterPro" id="IPR007730">
    <property type="entry name" value="SPOR-like_dom"/>
</dbReference>